<proteinExistence type="predicted"/>
<evidence type="ECO:0000313" key="1">
    <source>
        <dbReference type="EMBL" id="MPM05132.1"/>
    </source>
</evidence>
<gene>
    <name evidence="1" type="ORF">SDC9_51418</name>
</gene>
<name>A0A644WMT4_9ZZZZ</name>
<protein>
    <submittedName>
        <fullName evidence="1">Uncharacterized protein</fullName>
    </submittedName>
</protein>
<dbReference type="Gene3D" id="3.30.1380.10">
    <property type="match status" value="1"/>
</dbReference>
<sequence>MRKKALNFLLGLALITSMMPYMIRASAETKAITATDCNIILSNISATGATSTCPGTNTTKSIIGKSISPGYAMIKLTDLQYLGATTQQSGNYWYITINGQTIAFQRNSQNYSSSTSYTITQPSGGTQSYTYSVNGSTESGAEAQIISNVPYVRLTAAAHQCGALMVNYSSTDNAVYVYHFRVSGNTSAHTDENTYIVGGSWLTNWSTKGTNQLAPHFKVNELWDDSSSVTGTYYKQLKISLASLQSEENTRYYHNSNSSMNVTSGFRSWAGNWGSGSTSMGDKRSLHMRGRAIDATSSTTQTLYNNLYNEFRGSYSTPINGGTYSWYSRVYGTSASLSGAYDLEKMPQDSSWWIHLGVMPAYSSSC</sequence>
<comment type="caution">
    <text evidence="1">The sequence shown here is derived from an EMBL/GenBank/DDBJ whole genome shotgun (WGS) entry which is preliminary data.</text>
</comment>
<dbReference type="InterPro" id="IPR009045">
    <property type="entry name" value="Zn_M74/Hedgehog-like"/>
</dbReference>
<organism evidence="1">
    <name type="scientific">bioreactor metagenome</name>
    <dbReference type="NCBI Taxonomy" id="1076179"/>
    <lineage>
        <taxon>unclassified sequences</taxon>
        <taxon>metagenomes</taxon>
        <taxon>ecological metagenomes</taxon>
    </lineage>
</organism>
<reference evidence="1" key="1">
    <citation type="submission" date="2019-08" db="EMBL/GenBank/DDBJ databases">
        <authorList>
            <person name="Kucharzyk K."/>
            <person name="Murdoch R.W."/>
            <person name="Higgins S."/>
            <person name="Loffler F."/>
        </authorList>
    </citation>
    <scope>NUCLEOTIDE SEQUENCE</scope>
</reference>
<dbReference type="EMBL" id="VSSQ01001104">
    <property type="protein sequence ID" value="MPM05132.1"/>
    <property type="molecule type" value="Genomic_DNA"/>
</dbReference>
<dbReference type="SUPFAM" id="SSF55166">
    <property type="entry name" value="Hedgehog/DD-peptidase"/>
    <property type="match status" value="1"/>
</dbReference>
<dbReference type="AlphaFoldDB" id="A0A644WMT4"/>
<accession>A0A644WMT4</accession>